<evidence type="ECO:0000313" key="4">
    <source>
        <dbReference type="Proteomes" id="UP001141327"/>
    </source>
</evidence>
<keyword evidence="1" id="KW-0175">Coiled coil</keyword>
<reference evidence="3" key="1">
    <citation type="journal article" date="2022" name="bioRxiv">
        <title>Genomics of Preaxostyla Flagellates Illuminates Evolutionary Transitions and the Path Towards Mitochondrial Loss.</title>
        <authorList>
            <person name="Novak L.V.F."/>
            <person name="Treitli S.C."/>
            <person name="Pyrih J."/>
            <person name="Halakuc P."/>
            <person name="Pipaliya S.V."/>
            <person name="Vacek V."/>
            <person name="Brzon O."/>
            <person name="Soukal P."/>
            <person name="Eme L."/>
            <person name="Dacks J.B."/>
            <person name="Karnkowska A."/>
            <person name="Elias M."/>
            <person name="Hampl V."/>
        </authorList>
    </citation>
    <scope>NUCLEOTIDE SEQUENCE</scope>
    <source>
        <strain evidence="3">RCP-MX</strain>
    </source>
</reference>
<organism evidence="3 4">
    <name type="scientific">Paratrimastix pyriformis</name>
    <dbReference type="NCBI Taxonomy" id="342808"/>
    <lineage>
        <taxon>Eukaryota</taxon>
        <taxon>Metamonada</taxon>
        <taxon>Preaxostyla</taxon>
        <taxon>Paratrimastigidae</taxon>
        <taxon>Paratrimastix</taxon>
    </lineage>
</organism>
<protein>
    <submittedName>
        <fullName evidence="3">Uncharacterized protein</fullName>
    </submittedName>
</protein>
<gene>
    <name evidence="3" type="ORF">PAPYR_5522</name>
</gene>
<sequence length="340" mass="38409">MGRDSAAGPCYGSQRQRPPTRHERRHISLSSLATMPTHGLRLRFWPLGILPSRKATQESWERPSPLDPIHAPNTHVWTVGFPRGEHGLRPFLREICARCHRPVRGRRASQCSNLPPNFTMKFLLLLTVLGIAMAGQACYEEMECRPVCEVECAPKMVCPPPPPPPKYKAIPVSAAFEKEMAEKEACEEDMNRRNAERMFCDMDNEEERCAEEEEENKKLADIMAASKNKQRSRSTNAHTIDEVMVHKLNDQSESTNECEDEHAKVQKADIYTKNRAAKKAAERQSQKKKAAQEEEACLRANKKGMRAAKKAAKECETKVVPVYGRPCAPAYDYGCEEACD</sequence>
<feature type="compositionally biased region" description="Basic and acidic residues" evidence="2">
    <location>
        <begin position="261"/>
        <end position="272"/>
    </location>
</feature>
<feature type="region of interest" description="Disordered" evidence="2">
    <location>
        <begin position="1"/>
        <end position="24"/>
    </location>
</feature>
<evidence type="ECO:0000256" key="2">
    <source>
        <dbReference type="SAM" id="MobiDB-lite"/>
    </source>
</evidence>
<name>A0ABQ8UHQ1_9EUKA</name>
<feature type="coiled-coil region" evidence="1">
    <location>
        <begin position="195"/>
        <end position="229"/>
    </location>
</feature>
<feature type="region of interest" description="Disordered" evidence="2">
    <location>
        <begin position="251"/>
        <end position="294"/>
    </location>
</feature>
<comment type="caution">
    <text evidence="3">The sequence shown here is derived from an EMBL/GenBank/DDBJ whole genome shotgun (WGS) entry which is preliminary data.</text>
</comment>
<proteinExistence type="predicted"/>
<dbReference type="Proteomes" id="UP001141327">
    <property type="component" value="Unassembled WGS sequence"/>
</dbReference>
<keyword evidence="4" id="KW-1185">Reference proteome</keyword>
<evidence type="ECO:0000256" key="1">
    <source>
        <dbReference type="SAM" id="Coils"/>
    </source>
</evidence>
<dbReference type="EMBL" id="JAPMOS010000026">
    <property type="protein sequence ID" value="KAJ4458754.1"/>
    <property type="molecule type" value="Genomic_DNA"/>
</dbReference>
<accession>A0ABQ8UHQ1</accession>
<evidence type="ECO:0000313" key="3">
    <source>
        <dbReference type="EMBL" id="KAJ4458754.1"/>
    </source>
</evidence>